<reference evidence="1" key="1">
    <citation type="journal article" date="2005" name="Environ. Microbiol.">
        <title>Genetic and functional properties of uncultivated thermophilic crenarchaeotes from a subsurface gold mine as revealed by analysis of genome fragments.</title>
        <authorList>
            <person name="Nunoura T."/>
            <person name="Hirayama H."/>
            <person name="Takami H."/>
            <person name="Oida H."/>
            <person name="Nishi S."/>
            <person name="Shimamura S."/>
            <person name="Suzuki Y."/>
            <person name="Inagaki F."/>
            <person name="Takai K."/>
            <person name="Nealson K.H."/>
            <person name="Horikoshi K."/>
        </authorList>
    </citation>
    <scope>NUCLEOTIDE SEQUENCE</scope>
</reference>
<name>H5SSK8_ACEAU</name>
<reference evidence="1" key="2">
    <citation type="journal article" date="2012" name="PLoS ONE">
        <title>A Deeply Branching Thermophilic Bacterium with an Ancient Acetyl-CoA Pathway Dominates a Subsurface Ecosystem.</title>
        <authorList>
            <person name="Takami H."/>
            <person name="Noguchi H."/>
            <person name="Takaki Y."/>
            <person name="Uchiyama I."/>
            <person name="Toyoda A."/>
            <person name="Nishi S."/>
            <person name="Chee G.-J."/>
            <person name="Arai W."/>
            <person name="Nunoura T."/>
            <person name="Itoh T."/>
            <person name="Hattori M."/>
            <person name="Takai K."/>
        </authorList>
    </citation>
    <scope>NUCLEOTIDE SEQUENCE</scope>
</reference>
<dbReference type="EMBL" id="AP011802">
    <property type="protein sequence ID" value="BAL59144.1"/>
    <property type="molecule type" value="Genomic_DNA"/>
</dbReference>
<proteinExistence type="predicted"/>
<sequence>MPKPKEQTIPITLHLTPEQVEALLRQVTGAEESDWMDDPRILRMLADRDRQVAAEIQAGRFATLAELQARWIKRRKKAKKQATS</sequence>
<organism evidence="1">
    <name type="scientific">Acetithermum autotrophicum</name>
    <dbReference type="NCBI Taxonomy" id="1446466"/>
    <lineage>
        <taxon>Bacteria</taxon>
        <taxon>Candidatus Bipolaricaulota</taxon>
        <taxon>Candidatus Acetithermum</taxon>
    </lineage>
</organism>
<protein>
    <submittedName>
        <fullName evidence="1">Uncharacterized protein</fullName>
    </submittedName>
</protein>
<dbReference type="AlphaFoldDB" id="H5SSK8"/>
<accession>H5SSK8</accession>
<gene>
    <name evidence="1" type="ORF">HGMM_OP3C299</name>
</gene>
<evidence type="ECO:0000313" key="1">
    <source>
        <dbReference type="EMBL" id="BAL59144.1"/>
    </source>
</evidence>